<feature type="compositionally biased region" description="Basic residues" evidence="1">
    <location>
        <begin position="314"/>
        <end position="333"/>
    </location>
</feature>
<dbReference type="GO" id="GO:0004497">
    <property type="term" value="F:monooxygenase activity"/>
    <property type="evidence" value="ECO:0007669"/>
    <property type="project" value="InterPro"/>
</dbReference>
<sequence>MYALTELFPAAAVEAAEKAAFGGTGDLAGAPLPGVRVRVDGMAPGKGELLLAGPAARHRYLGEDPDPWVRTGDRARWEGGRIVLEGRLKNMVLRRAENIYPGLYEPSLHVTGVELALLVGVPAGDGDERLVALVQPSPGADPRRVRALLAGPLERMGSARPDAVLLTDIPLTGRSRKPDRAEAARRAAARLDGLAVRFSIRRLRPGPPGGRAPGGDRRNGTPRHDAAEPGVPAGPPPGPPRLPGGAPGAPRPARRHPRPPGRAPGLHGPGARRRGLPPGAHPCPAGPYGRGLDRWRGARRAVRSQGSGAAVRPGGRRPPGHPAGTRRRPRRGRGGPAATGVARRSRPAAGPARGARRHGGSGGGGHETAGATVCALLDIDADPRAVAAAASDAAAAAVRDHLPGPRRPGDDATAAARRLQNLLATEGRDDGALRAMLATAAVATTVAALPRAVAWCADAGLWQDAAADALRPALVAELLRVVAPSPVLPRVAAADATLAGVTIRRGDRIVLVARHAVRDHRTGPDARCPVEPGRLPNCSSARARTPARARHWRGPSSRTPWPRWRRTVPPSSAPGRTATRRSPAGGR</sequence>
<dbReference type="Proteomes" id="UP000003963">
    <property type="component" value="Unassembled WGS sequence"/>
</dbReference>
<dbReference type="Gene3D" id="3.30.300.30">
    <property type="match status" value="1"/>
</dbReference>
<dbReference type="GO" id="GO:0005506">
    <property type="term" value="F:iron ion binding"/>
    <property type="evidence" value="ECO:0007669"/>
    <property type="project" value="InterPro"/>
</dbReference>
<feature type="compositionally biased region" description="Low complexity" evidence="1">
    <location>
        <begin position="336"/>
        <end position="353"/>
    </location>
</feature>
<organism evidence="2 3">
    <name type="scientific">Streptomyces himastatinicus ATCC 53653</name>
    <dbReference type="NCBI Taxonomy" id="457427"/>
    <lineage>
        <taxon>Bacteria</taxon>
        <taxon>Bacillati</taxon>
        <taxon>Actinomycetota</taxon>
        <taxon>Actinomycetes</taxon>
        <taxon>Kitasatosporales</taxon>
        <taxon>Streptomycetaceae</taxon>
        <taxon>Streptomyces</taxon>
        <taxon>Streptomyces violaceusniger group</taxon>
    </lineage>
</organism>
<dbReference type="Gene3D" id="1.10.630.10">
    <property type="entry name" value="Cytochrome P450"/>
    <property type="match status" value="1"/>
</dbReference>
<dbReference type="HOGENOM" id="CLU_464522_0_0_11"/>
<keyword evidence="3" id="KW-1185">Reference proteome</keyword>
<reference evidence="2 3" key="1">
    <citation type="submission" date="2009-02" db="EMBL/GenBank/DDBJ databases">
        <title>Annotation of Streptomyces hygroscopicus strain ATCC 53653.</title>
        <authorList>
            <consortium name="The Broad Institute Genome Sequencing Platform"/>
            <consortium name="Broad Institute Microbial Sequencing Center"/>
            <person name="Fischbach M."/>
            <person name="Godfrey P."/>
            <person name="Ward D."/>
            <person name="Young S."/>
            <person name="Zeng Q."/>
            <person name="Koehrsen M."/>
            <person name="Alvarado L."/>
            <person name="Berlin A.M."/>
            <person name="Bochicchio J."/>
            <person name="Borenstein D."/>
            <person name="Chapman S.B."/>
            <person name="Chen Z."/>
            <person name="Engels R."/>
            <person name="Freedman E."/>
            <person name="Gellesch M."/>
            <person name="Goldberg J."/>
            <person name="Griggs A."/>
            <person name="Gujja S."/>
            <person name="Heilman E.R."/>
            <person name="Heiman D.I."/>
            <person name="Hepburn T.A."/>
            <person name="Howarth C."/>
            <person name="Jen D."/>
            <person name="Larson L."/>
            <person name="Lewis B."/>
            <person name="Mehta T."/>
            <person name="Park D."/>
            <person name="Pearson M."/>
            <person name="Richards J."/>
            <person name="Roberts A."/>
            <person name="Saif S."/>
            <person name="Shea T.D."/>
            <person name="Shenoy N."/>
            <person name="Sisk P."/>
            <person name="Stolte C."/>
            <person name="Sykes S.N."/>
            <person name="Thomson T."/>
            <person name="Walk T."/>
            <person name="White J."/>
            <person name="Yandava C."/>
            <person name="Straight P."/>
            <person name="Clardy J."/>
            <person name="Hung D."/>
            <person name="Kolter R."/>
            <person name="Mekalanos J."/>
            <person name="Walker S."/>
            <person name="Walsh C.T."/>
            <person name="Wieland-Brown L.C."/>
            <person name="Haas B."/>
            <person name="Nusbaum C."/>
            <person name="Birren B."/>
        </authorList>
    </citation>
    <scope>NUCLEOTIDE SEQUENCE [LARGE SCALE GENOMIC DNA]</scope>
    <source>
        <strain evidence="2 3">ATCC 53653</strain>
    </source>
</reference>
<proteinExistence type="predicted"/>
<feature type="compositionally biased region" description="Low complexity" evidence="1">
    <location>
        <begin position="554"/>
        <end position="570"/>
    </location>
</feature>
<dbReference type="Gene3D" id="3.40.50.12780">
    <property type="entry name" value="N-terminal domain of ligase-like"/>
    <property type="match status" value="1"/>
</dbReference>
<dbReference type="GO" id="GO:0016705">
    <property type="term" value="F:oxidoreductase activity, acting on paired donors, with incorporation or reduction of molecular oxygen"/>
    <property type="evidence" value="ECO:0007669"/>
    <property type="project" value="InterPro"/>
</dbReference>
<gene>
    <name evidence="2" type="ORF">SSOG_08251</name>
</gene>
<dbReference type="AlphaFoldDB" id="D9WV37"/>
<dbReference type="GO" id="GO:0020037">
    <property type="term" value="F:heme binding"/>
    <property type="evidence" value="ECO:0007669"/>
    <property type="project" value="InterPro"/>
</dbReference>
<evidence type="ECO:0000313" key="3">
    <source>
        <dbReference type="Proteomes" id="UP000003963"/>
    </source>
</evidence>
<feature type="region of interest" description="Disordered" evidence="1">
    <location>
        <begin position="199"/>
        <end position="366"/>
    </location>
</feature>
<feature type="compositionally biased region" description="Pro residues" evidence="1">
    <location>
        <begin position="232"/>
        <end position="242"/>
    </location>
</feature>
<protein>
    <submittedName>
        <fullName evidence="2">Putative collagen alpha-1(III) chain</fullName>
    </submittedName>
</protein>
<feature type="region of interest" description="Disordered" evidence="1">
    <location>
        <begin position="531"/>
        <end position="587"/>
    </location>
</feature>
<feature type="compositionally biased region" description="Basic and acidic residues" evidence="1">
    <location>
        <begin position="214"/>
        <end position="227"/>
    </location>
</feature>
<dbReference type="InterPro" id="IPR045851">
    <property type="entry name" value="AMP-bd_C_sf"/>
</dbReference>
<dbReference type="EMBL" id="GG657754">
    <property type="protein sequence ID" value="EFL28537.1"/>
    <property type="molecule type" value="Genomic_DNA"/>
</dbReference>
<name>D9WV37_9ACTN</name>
<dbReference type="InterPro" id="IPR042099">
    <property type="entry name" value="ANL_N_sf"/>
</dbReference>
<dbReference type="STRING" id="457427.SSOG_08251"/>
<accession>D9WV37</accession>
<dbReference type="InterPro" id="IPR036396">
    <property type="entry name" value="Cyt_P450_sf"/>
</dbReference>
<keyword evidence="2" id="KW-0176">Collagen</keyword>
<dbReference type="SUPFAM" id="SSF56801">
    <property type="entry name" value="Acetyl-CoA synthetase-like"/>
    <property type="match status" value="1"/>
</dbReference>
<evidence type="ECO:0000313" key="2">
    <source>
        <dbReference type="EMBL" id="EFL28537.1"/>
    </source>
</evidence>
<dbReference type="SUPFAM" id="SSF48264">
    <property type="entry name" value="Cytochrome P450"/>
    <property type="match status" value="1"/>
</dbReference>
<evidence type="ECO:0000256" key="1">
    <source>
        <dbReference type="SAM" id="MobiDB-lite"/>
    </source>
</evidence>